<proteinExistence type="inferred from homology"/>
<comment type="caution">
    <text evidence="3">The sequence shown here is derived from an EMBL/GenBank/DDBJ whole genome shotgun (WGS) entry which is preliminary data.</text>
</comment>
<organism evidence="3 4">
    <name type="scientific">Yinghuangia aomiensis</name>
    <dbReference type="NCBI Taxonomy" id="676205"/>
    <lineage>
        <taxon>Bacteria</taxon>
        <taxon>Bacillati</taxon>
        <taxon>Actinomycetota</taxon>
        <taxon>Actinomycetes</taxon>
        <taxon>Kitasatosporales</taxon>
        <taxon>Streptomycetaceae</taxon>
        <taxon>Yinghuangia</taxon>
    </lineage>
</organism>
<comment type="similarity">
    <text evidence="1">Belongs to the UPF0162 family.</text>
</comment>
<sequence>MTDPTAARRARFAAVVRGEPVDLAEACLLIGAEADPSLDFGPCRAELDRLAAAVAAELAEPPHDAEPSRAAAVLALVLGARAGFRGGQADYGDLRSSLLDQVLRRRRGLPILLSAVWTEVGRRAGLPVYGVALPGHFVVGIGDPDAAFVLADPFDGGRLMTETDARAVALAAGGSPDDPHLLRPAPPHAILLRILNNVRGWAQGPHAAMAPARGPVTVPVPERTWTQLWAVELSLLLPRHPAVLRRERGALLVQTGDFPGGAAELEAFADLVGPIDRELADAVRREARAARARLN</sequence>
<evidence type="ECO:0000256" key="1">
    <source>
        <dbReference type="ARBA" id="ARBA00007100"/>
    </source>
</evidence>
<feature type="domain" description="Protein SirB1 N-terminal" evidence="2">
    <location>
        <begin position="44"/>
        <end position="196"/>
    </location>
</feature>
<accession>A0ABP9H8K1</accession>
<dbReference type="Proteomes" id="UP001500466">
    <property type="component" value="Unassembled WGS sequence"/>
</dbReference>
<dbReference type="RefSeq" id="WP_345675943.1">
    <property type="nucleotide sequence ID" value="NZ_BAABHS010000009.1"/>
</dbReference>
<protein>
    <submittedName>
        <fullName evidence="3">Transglutaminase-like domain-containing protein</fullName>
    </submittedName>
</protein>
<dbReference type="EMBL" id="BAABHS010000009">
    <property type="protein sequence ID" value="GAA4963999.1"/>
    <property type="molecule type" value="Genomic_DNA"/>
</dbReference>
<evidence type="ECO:0000259" key="2">
    <source>
        <dbReference type="Pfam" id="PF13369"/>
    </source>
</evidence>
<reference evidence="4" key="1">
    <citation type="journal article" date="2019" name="Int. J. Syst. Evol. Microbiol.">
        <title>The Global Catalogue of Microorganisms (GCM) 10K type strain sequencing project: providing services to taxonomists for standard genome sequencing and annotation.</title>
        <authorList>
            <consortium name="The Broad Institute Genomics Platform"/>
            <consortium name="The Broad Institute Genome Sequencing Center for Infectious Disease"/>
            <person name="Wu L."/>
            <person name="Ma J."/>
        </authorList>
    </citation>
    <scope>NUCLEOTIDE SEQUENCE [LARGE SCALE GENOMIC DNA]</scope>
    <source>
        <strain evidence="4">JCM 17986</strain>
    </source>
</reference>
<dbReference type="PANTHER" id="PTHR31350:SF21">
    <property type="entry name" value="F-BOX ONLY PROTEIN 21"/>
    <property type="match status" value="1"/>
</dbReference>
<dbReference type="PANTHER" id="PTHR31350">
    <property type="entry name" value="SI:DKEY-261L7.2"/>
    <property type="match status" value="1"/>
</dbReference>
<gene>
    <name evidence="3" type="ORF">GCM10023205_29990</name>
</gene>
<name>A0ABP9H8K1_9ACTN</name>
<dbReference type="Pfam" id="PF13369">
    <property type="entry name" value="Transglut_core2"/>
    <property type="match status" value="1"/>
</dbReference>
<evidence type="ECO:0000313" key="4">
    <source>
        <dbReference type="Proteomes" id="UP001500466"/>
    </source>
</evidence>
<evidence type="ECO:0000313" key="3">
    <source>
        <dbReference type="EMBL" id="GAA4963999.1"/>
    </source>
</evidence>
<keyword evidence="4" id="KW-1185">Reference proteome</keyword>
<dbReference type="InterPro" id="IPR032698">
    <property type="entry name" value="SirB1_N"/>
</dbReference>
<dbReference type="Pfam" id="PF13371">
    <property type="entry name" value="TPR_9"/>
    <property type="match status" value="1"/>
</dbReference>